<reference evidence="9 10" key="1">
    <citation type="submission" date="2024-01" db="EMBL/GenBank/DDBJ databases">
        <title>The complete chloroplast genome sequence of Lithospermum erythrorhizon: insights into the phylogenetic relationship among Boraginaceae species and the maternal lineages of purple gromwells.</title>
        <authorList>
            <person name="Okada T."/>
            <person name="Watanabe K."/>
        </authorList>
    </citation>
    <scope>NUCLEOTIDE SEQUENCE [LARGE SCALE GENOMIC DNA]</scope>
</reference>
<proteinExistence type="predicted"/>
<keyword evidence="2" id="KW-0548">Nucleotidyltransferase</keyword>
<keyword evidence="10" id="KW-1185">Reference proteome</keyword>
<dbReference type="Pfam" id="PF17917">
    <property type="entry name" value="RT_RNaseH"/>
    <property type="match status" value="1"/>
</dbReference>
<dbReference type="GO" id="GO:0004519">
    <property type="term" value="F:endonuclease activity"/>
    <property type="evidence" value="ECO:0007669"/>
    <property type="project" value="UniProtKB-KW"/>
</dbReference>
<evidence type="ECO:0000256" key="1">
    <source>
        <dbReference type="ARBA" id="ARBA00022679"/>
    </source>
</evidence>
<dbReference type="GO" id="GO:0003964">
    <property type="term" value="F:RNA-directed DNA polymerase activity"/>
    <property type="evidence" value="ECO:0007669"/>
    <property type="project" value="UniProtKB-KW"/>
</dbReference>
<keyword evidence="4" id="KW-0255">Endonuclease</keyword>
<evidence type="ECO:0000256" key="7">
    <source>
        <dbReference type="SAM" id="MobiDB-lite"/>
    </source>
</evidence>
<comment type="caution">
    <text evidence="9">The sequence shown here is derived from an EMBL/GenBank/DDBJ whole genome shotgun (WGS) entry which is preliminary data.</text>
</comment>
<dbReference type="PANTHER" id="PTHR48475">
    <property type="entry name" value="RIBONUCLEASE H"/>
    <property type="match status" value="1"/>
</dbReference>
<keyword evidence="3" id="KW-0540">Nuclease</keyword>
<dbReference type="PANTHER" id="PTHR48475:SF2">
    <property type="entry name" value="RIBONUCLEASE H"/>
    <property type="match status" value="1"/>
</dbReference>
<accession>A0AAV3QLX0</accession>
<evidence type="ECO:0000256" key="3">
    <source>
        <dbReference type="ARBA" id="ARBA00022722"/>
    </source>
</evidence>
<sequence length="158" mass="18065">MLIKRKKALDHEATRRESFENLRKYDLRLNSDLENLWEKLMFALIVACQKLKPYFEAHQIEVVMDQPLRQIMENTSRSGRIVKWAIELSEFDPRYKPRMRIKAQALPDFVVECTHGPIEEALGYETLPRGHGGSMGRRGSLPAEGGDATECEGGPPNP</sequence>
<evidence type="ECO:0000313" key="10">
    <source>
        <dbReference type="Proteomes" id="UP001454036"/>
    </source>
</evidence>
<evidence type="ECO:0000256" key="5">
    <source>
        <dbReference type="ARBA" id="ARBA00022801"/>
    </source>
</evidence>
<evidence type="ECO:0000256" key="6">
    <source>
        <dbReference type="ARBA" id="ARBA00022918"/>
    </source>
</evidence>
<gene>
    <name evidence="9" type="ORF">LIER_20563</name>
</gene>
<evidence type="ECO:0000256" key="4">
    <source>
        <dbReference type="ARBA" id="ARBA00022759"/>
    </source>
</evidence>
<keyword evidence="5" id="KW-0378">Hydrolase</keyword>
<evidence type="ECO:0000313" key="9">
    <source>
        <dbReference type="EMBL" id="GAA0165067.1"/>
    </source>
</evidence>
<feature type="domain" description="Reverse transcriptase RNase H-like" evidence="8">
    <location>
        <begin position="37"/>
        <end position="91"/>
    </location>
</feature>
<dbReference type="GO" id="GO:0016787">
    <property type="term" value="F:hydrolase activity"/>
    <property type="evidence" value="ECO:0007669"/>
    <property type="project" value="UniProtKB-KW"/>
</dbReference>
<feature type="region of interest" description="Disordered" evidence="7">
    <location>
        <begin position="124"/>
        <end position="158"/>
    </location>
</feature>
<name>A0AAV3QLX0_LITER</name>
<organism evidence="9 10">
    <name type="scientific">Lithospermum erythrorhizon</name>
    <name type="common">Purple gromwell</name>
    <name type="synonym">Lithospermum officinale var. erythrorhizon</name>
    <dbReference type="NCBI Taxonomy" id="34254"/>
    <lineage>
        <taxon>Eukaryota</taxon>
        <taxon>Viridiplantae</taxon>
        <taxon>Streptophyta</taxon>
        <taxon>Embryophyta</taxon>
        <taxon>Tracheophyta</taxon>
        <taxon>Spermatophyta</taxon>
        <taxon>Magnoliopsida</taxon>
        <taxon>eudicotyledons</taxon>
        <taxon>Gunneridae</taxon>
        <taxon>Pentapetalae</taxon>
        <taxon>asterids</taxon>
        <taxon>lamiids</taxon>
        <taxon>Boraginales</taxon>
        <taxon>Boraginaceae</taxon>
        <taxon>Boraginoideae</taxon>
        <taxon>Lithospermeae</taxon>
        <taxon>Lithospermum</taxon>
    </lineage>
</organism>
<dbReference type="AlphaFoldDB" id="A0AAV3QLX0"/>
<evidence type="ECO:0000259" key="8">
    <source>
        <dbReference type="Pfam" id="PF17917"/>
    </source>
</evidence>
<dbReference type="EMBL" id="BAABME010005241">
    <property type="protein sequence ID" value="GAA0165067.1"/>
    <property type="molecule type" value="Genomic_DNA"/>
</dbReference>
<dbReference type="InterPro" id="IPR041373">
    <property type="entry name" value="RT_RNaseH"/>
</dbReference>
<evidence type="ECO:0000256" key="2">
    <source>
        <dbReference type="ARBA" id="ARBA00022695"/>
    </source>
</evidence>
<keyword evidence="1" id="KW-0808">Transferase</keyword>
<keyword evidence="6" id="KW-0695">RNA-directed DNA polymerase</keyword>
<dbReference type="Proteomes" id="UP001454036">
    <property type="component" value="Unassembled WGS sequence"/>
</dbReference>
<protein>
    <recommendedName>
        <fullName evidence="8">Reverse transcriptase RNase H-like domain-containing protein</fullName>
    </recommendedName>
</protein>